<keyword evidence="1" id="KW-1005">Bacterial flagellum biogenesis</keyword>
<dbReference type="Proteomes" id="UP000076077">
    <property type="component" value="Chromosome"/>
</dbReference>
<proteinExistence type="predicted"/>
<dbReference type="Pfam" id="PF10135">
    <property type="entry name" value="Rod-binding"/>
    <property type="match status" value="1"/>
</dbReference>
<reference evidence="3" key="1">
    <citation type="submission" date="2016-03" db="EMBL/GenBank/DDBJ databases">
        <authorList>
            <person name="Lee Y.-S."/>
            <person name="Choi Y.-L."/>
        </authorList>
    </citation>
    <scope>NUCLEOTIDE SEQUENCE [LARGE SCALE GENOMIC DNA]</scope>
    <source>
        <strain evidence="3">DAU221</strain>
    </source>
</reference>
<dbReference type="EMBL" id="CP014864">
    <property type="protein sequence ID" value="AMX03183.1"/>
    <property type="molecule type" value="Genomic_DNA"/>
</dbReference>
<dbReference type="GO" id="GO:0044781">
    <property type="term" value="P:bacterial-type flagellum organization"/>
    <property type="evidence" value="ECO:0007669"/>
    <property type="project" value="UniProtKB-KW"/>
</dbReference>
<dbReference type="OrthoDB" id="289937at2"/>
<gene>
    <name evidence="2" type="ORF">A3224_11895</name>
</gene>
<evidence type="ECO:0000313" key="2">
    <source>
        <dbReference type="EMBL" id="AMX03183.1"/>
    </source>
</evidence>
<evidence type="ECO:0000313" key="3">
    <source>
        <dbReference type="Proteomes" id="UP000076077"/>
    </source>
</evidence>
<dbReference type="PRINTS" id="PR01002">
    <property type="entry name" value="FLGFLGJ"/>
</dbReference>
<organism evidence="2 3">
    <name type="scientific">Microbulbifer thermotolerans</name>
    <dbReference type="NCBI Taxonomy" id="252514"/>
    <lineage>
        <taxon>Bacteria</taxon>
        <taxon>Pseudomonadati</taxon>
        <taxon>Pseudomonadota</taxon>
        <taxon>Gammaproteobacteria</taxon>
        <taxon>Cellvibrionales</taxon>
        <taxon>Microbulbiferaceae</taxon>
        <taxon>Microbulbifer</taxon>
    </lineage>
</organism>
<name>A0A143HN95_MICTH</name>
<protein>
    <submittedName>
        <fullName evidence="2">Uncharacterized protein</fullName>
    </submittedName>
</protein>
<dbReference type="GeneID" id="76608746"/>
<dbReference type="InterPro" id="IPR019301">
    <property type="entry name" value="Flagellar_prot_FlgJ_N"/>
</dbReference>
<dbReference type="KEGG" id="mthd:A3224_11895"/>
<sequence>MDNALVSGHFALDVQGLERLKNEAAEDPQKNLRAAAEQFEALFLQQLMKSMREATPRSGLIDNTGIRFYESLYDQQLSQHLAGRGLGLAEQLVEQLSSRTGSGGK</sequence>
<dbReference type="AlphaFoldDB" id="A0A143HN95"/>
<accession>A0A143HN95</accession>
<keyword evidence="3" id="KW-1185">Reference proteome</keyword>
<dbReference type="STRING" id="252514.A3224_11895"/>
<dbReference type="RefSeq" id="WP_067154880.1">
    <property type="nucleotide sequence ID" value="NZ_CP014864.1"/>
</dbReference>
<evidence type="ECO:0000256" key="1">
    <source>
        <dbReference type="ARBA" id="ARBA00022795"/>
    </source>
</evidence>